<feature type="compositionally biased region" description="Low complexity" evidence="1">
    <location>
        <begin position="34"/>
        <end position="61"/>
    </location>
</feature>
<proteinExistence type="predicted"/>
<dbReference type="RefSeq" id="WP_153438227.1">
    <property type="nucleotide sequence ID" value="NZ_CP121659.1"/>
</dbReference>
<comment type="caution">
    <text evidence="2">The sequence shown here is derived from an EMBL/GenBank/DDBJ whole genome shotgun (WGS) entry which is preliminary data.</text>
</comment>
<name>A0A6N7LCC0_SINTE</name>
<evidence type="ECO:0000313" key="2">
    <source>
        <dbReference type="EMBL" id="MQX14878.1"/>
    </source>
</evidence>
<accession>A0A6N7LCC0</accession>
<reference evidence="2 3" key="1">
    <citation type="journal article" date="2013" name="Genome Biol.">
        <title>Comparative genomics of the core and accessory genomes of 48 Sinorhizobium strains comprising five genospecies.</title>
        <authorList>
            <person name="Sugawara M."/>
            <person name="Epstein B."/>
            <person name="Badgley B.D."/>
            <person name="Unno T."/>
            <person name="Xu L."/>
            <person name="Reese J."/>
            <person name="Gyaneshwar P."/>
            <person name="Denny R."/>
            <person name="Mudge J."/>
            <person name="Bharti A.K."/>
            <person name="Farmer A.D."/>
            <person name="May G.D."/>
            <person name="Woodward J.E."/>
            <person name="Medigue C."/>
            <person name="Vallenet D."/>
            <person name="Lajus A."/>
            <person name="Rouy Z."/>
            <person name="Martinez-Vaz B."/>
            <person name="Tiffin P."/>
            <person name="Young N.D."/>
            <person name="Sadowsky M.J."/>
        </authorList>
    </citation>
    <scope>NUCLEOTIDE SEQUENCE [LARGE SCALE GENOMIC DNA]</scope>
    <source>
        <strain evidence="2 3">USDA4894</strain>
    </source>
</reference>
<dbReference type="AlphaFoldDB" id="A0A6N7LCC0"/>
<evidence type="ECO:0000313" key="3">
    <source>
        <dbReference type="Proteomes" id="UP000439983"/>
    </source>
</evidence>
<evidence type="ECO:0000256" key="1">
    <source>
        <dbReference type="SAM" id="MobiDB-lite"/>
    </source>
</evidence>
<dbReference type="Proteomes" id="UP000439983">
    <property type="component" value="Unassembled WGS sequence"/>
</dbReference>
<keyword evidence="3" id="KW-1185">Reference proteome</keyword>
<gene>
    <name evidence="2" type="ORF">GHK62_08930</name>
</gene>
<organism evidence="2 3">
    <name type="scientific">Sinorhizobium terangae</name>
    <dbReference type="NCBI Taxonomy" id="110322"/>
    <lineage>
        <taxon>Bacteria</taxon>
        <taxon>Pseudomonadati</taxon>
        <taxon>Pseudomonadota</taxon>
        <taxon>Alphaproteobacteria</taxon>
        <taxon>Hyphomicrobiales</taxon>
        <taxon>Rhizobiaceae</taxon>
        <taxon>Sinorhizobium/Ensifer group</taxon>
        <taxon>Sinorhizobium</taxon>
    </lineage>
</organism>
<protein>
    <submittedName>
        <fullName evidence="2">Uncharacterized protein</fullName>
    </submittedName>
</protein>
<dbReference type="EMBL" id="WITC01000036">
    <property type="protein sequence ID" value="MQX14878.1"/>
    <property type="molecule type" value="Genomic_DNA"/>
</dbReference>
<sequence>MARSVMAGSVMIRGNGRQMMVPHARGSDIPGLCRGRQGADQGRGQEQQNEGEAAQHACKIG</sequence>
<feature type="region of interest" description="Disordered" evidence="1">
    <location>
        <begin position="16"/>
        <end position="61"/>
    </location>
</feature>